<comment type="activity regulation">
    <text evidence="18">Feedback inhibited by histidine.</text>
</comment>
<dbReference type="Pfam" id="PF08029">
    <property type="entry name" value="HisG_C"/>
    <property type="match status" value="1"/>
</dbReference>
<comment type="function">
    <text evidence="17 18">Catalyzes the condensation of ATP and 5-phosphoribose 1-diphosphate to form N'-(5'-phosphoribosyl)-ATP (PR-ATP). Has a crucial role in the pathway because the rate of histidine biosynthesis seems to be controlled primarily by regulation of HisG enzymatic activity.</text>
</comment>
<evidence type="ECO:0000256" key="6">
    <source>
        <dbReference type="ARBA" id="ARBA00011946"/>
    </source>
</evidence>
<protein>
    <recommendedName>
        <fullName evidence="7 18">ATP phosphoribosyltransferase</fullName>
        <shortName evidence="18">ATP-PRT</shortName>
        <shortName evidence="18">ATP-PRTase</shortName>
        <ecNumber evidence="6 18">2.4.2.17</ecNumber>
    </recommendedName>
</protein>
<dbReference type="Gene3D" id="3.40.190.10">
    <property type="entry name" value="Periplasmic binding protein-like II"/>
    <property type="match status" value="2"/>
</dbReference>
<evidence type="ECO:0000256" key="4">
    <source>
        <dbReference type="ARBA" id="ARBA00004667"/>
    </source>
</evidence>
<keyword evidence="14 18" id="KW-0067">ATP-binding</keyword>
<comment type="pathway">
    <text evidence="4 18">Amino-acid biosynthesis; L-histidine biosynthesis; L-histidine from 5-phospho-alpha-D-ribose 1-diphosphate: step 1/9.</text>
</comment>
<evidence type="ECO:0000256" key="16">
    <source>
        <dbReference type="ARBA" id="ARBA00023102"/>
    </source>
</evidence>
<name>A0A7J3ZLQ3_9CREN</name>
<dbReference type="GO" id="GO:0003879">
    <property type="term" value="F:ATP phosphoribosyltransferase activity"/>
    <property type="evidence" value="ECO:0007669"/>
    <property type="project" value="UniProtKB-UniRule"/>
</dbReference>
<dbReference type="GO" id="GO:0005737">
    <property type="term" value="C:cytoplasm"/>
    <property type="evidence" value="ECO:0007669"/>
    <property type="project" value="UniProtKB-SubCell"/>
</dbReference>
<dbReference type="FunFam" id="3.30.70.120:FF:000002">
    <property type="entry name" value="ATP phosphoribosyltransferase"/>
    <property type="match status" value="1"/>
</dbReference>
<dbReference type="PANTHER" id="PTHR21403">
    <property type="entry name" value="ATP PHOSPHORIBOSYLTRANSFERASE ATP-PRTASE"/>
    <property type="match status" value="1"/>
</dbReference>
<evidence type="ECO:0000259" key="20">
    <source>
        <dbReference type="Pfam" id="PF08029"/>
    </source>
</evidence>
<evidence type="ECO:0000313" key="21">
    <source>
        <dbReference type="EMBL" id="HHQ80954.1"/>
    </source>
</evidence>
<dbReference type="HAMAP" id="MF_00079">
    <property type="entry name" value="HisG_Long"/>
    <property type="match status" value="1"/>
</dbReference>
<dbReference type="InterPro" id="IPR013820">
    <property type="entry name" value="ATP_PRibTrfase_cat"/>
</dbReference>
<keyword evidence="15 18" id="KW-0460">Magnesium</keyword>
<dbReference type="InterPro" id="IPR013115">
    <property type="entry name" value="HisG_C"/>
</dbReference>
<dbReference type="Gene3D" id="3.30.70.120">
    <property type="match status" value="1"/>
</dbReference>
<evidence type="ECO:0000256" key="14">
    <source>
        <dbReference type="ARBA" id="ARBA00022840"/>
    </source>
</evidence>
<dbReference type="PANTHER" id="PTHR21403:SF10">
    <property type="entry name" value="ATP PHOSPHORIBOSYLTRANSFERASE"/>
    <property type="match status" value="1"/>
</dbReference>
<keyword evidence="11 18" id="KW-0808">Transferase</keyword>
<keyword evidence="8 18" id="KW-0963">Cytoplasm</keyword>
<evidence type="ECO:0000256" key="5">
    <source>
        <dbReference type="ARBA" id="ARBA00007955"/>
    </source>
</evidence>
<dbReference type="InterPro" id="IPR011322">
    <property type="entry name" value="N-reg_PII-like_a/b"/>
</dbReference>
<evidence type="ECO:0000256" key="13">
    <source>
        <dbReference type="ARBA" id="ARBA00022741"/>
    </source>
</evidence>
<evidence type="ECO:0000259" key="19">
    <source>
        <dbReference type="Pfam" id="PF01634"/>
    </source>
</evidence>
<dbReference type="GO" id="GO:0000287">
    <property type="term" value="F:magnesium ion binding"/>
    <property type="evidence" value="ECO:0007669"/>
    <property type="project" value="UniProtKB-UniRule"/>
</dbReference>
<dbReference type="SUPFAM" id="SSF54913">
    <property type="entry name" value="GlnB-like"/>
    <property type="match status" value="1"/>
</dbReference>
<dbReference type="UniPathway" id="UPA00031">
    <property type="reaction ID" value="UER00006"/>
</dbReference>
<evidence type="ECO:0000256" key="7">
    <source>
        <dbReference type="ARBA" id="ARBA00020998"/>
    </source>
</evidence>
<evidence type="ECO:0000256" key="12">
    <source>
        <dbReference type="ARBA" id="ARBA00022723"/>
    </source>
</evidence>
<dbReference type="NCBIfam" id="TIGR03455">
    <property type="entry name" value="HisG_C-term"/>
    <property type="match status" value="1"/>
</dbReference>
<reference evidence="21" key="1">
    <citation type="journal article" date="2020" name="mSystems">
        <title>Genome- and Community-Level Interaction Insights into Carbon Utilization and Element Cycling Functions of Hydrothermarchaeota in Hydrothermal Sediment.</title>
        <authorList>
            <person name="Zhou Z."/>
            <person name="Liu Y."/>
            <person name="Xu W."/>
            <person name="Pan J."/>
            <person name="Luo Z.H."/>
            <person name="Li M."/>
        </authorList>
    </citation>
    <scope>NUCLEOTIDE SEQUENCE [LARGE SCALE GENOMIC DNA]</scope>
    <source>
        <strain evidence="21">SpSt-1116</strain>
    </source>
</reference>
<keyword evidence="12 18" id="KW-0479">Metal-binding</keyword>
<dbReference type="EC" id="2.4.2.17" evidence="6 18"/>
<evidence type="ECO:0000256" key="18">
    <source>
        <dbReference type="HAMAP-Rule" id="MF_00079"/>
    </source>
</evidence>
<evidence type="ECO:0000256" key="3">
    <source>
        <dbReference type="ARBA" id="ARBA00004496"/>
    </source>
</evidence>
<organism evidence="21">
    <name type="scientific">Fervidicoccus fontis</name>
    <dbReference type="NCBI Taxonomy" id="683846"/>
    <lineage>
        <taxon>Archaea</taxon>
        <taxon>Thermoproteota</taxon>
        <taxon>Thermoprotei</taxon>
        <taxon>Fervidicoccales</taxon>
        <taxon>Fervidicoccaceae</taxon>
        <taxon>Fervidicoccus</taxon>
    </lineage>
</organism>
<dbReference type="InterPro" id="IPR015867">
    <property type="entry name" value="N-reg_PII/ATP_PRibTrfase_C"/>
</dbReference>
<accession>A0A7J3ZLQ3</accession>
<evidence type="ECO:0000256" key="10">
    <source>
        <dbReference type="ARBA" id="ARBA00022676"/>
    </source>
</evidence>
<evidence type="ECO:0000256" key="9">
    <source>
        <dbReference type="ARBA" id="ARBA00022605"/>
    </source>
</evidence>
<dbReference type="InterPro" id="IPR001348">
    <property type="entry name" value="ATP_PRibTrfase_HisG"/>
</dbReference>
<dbReference type="GO" id="GO:0000105">
    <property type="term" value="P:L-histidine biosynthetic process"/>
    <property type="evidence" value="ECO:0007669"/>
    <property type="project" value="UniProtKB-UniRule"/>
</dbReference>
<sequence>MTIRIAIPSRGRLKKPALKLLSRAGFSMSNHYHSKRSLFVPTSNPNVELFFVRARDIPKIVEANATDLGITGHDYVVESRARVKELLDLGFGKARLVVACHSKSNILALEDVDDSTRIATKYVNITREFFAKRGKNPTIVEVSGSTEIMPLLGVADIIVDLESTGTTLRLHDLRVIEVIMETSARLIASEHALSSKREAIEGILMALESVLQAEDKVWIVMNVPEEYLESVTSILPSMAGPTIARVLSETLMWEVNTVVSKDRVYEVIAEAKRRGARDILVIHLDRVVP</sequence>
<keyword evidence="10 18" id="KW-0328">Glycosyltransferase</keyword>
<dbReference type="GO" id="GO:0005524">
    <property type="term" value="F:ATP binding"/>
    <property type="evidence" value="ECO:0007669"/>
    <property type="project" value="UniProtKB-KW"/>
</dbReference>
<evidence type="ECO:0000256" key="1">
    <source>
        <dbReference type="ARBA" id="ARBA00000915"/>
    </source>
</evidence>
<evidence type="ECO:0000256" key="8">
    <source>
        <dbReference type="ARBA" id="ARBA00022490"/>
    </source>
</evidence>
<comment type="subcellular location">
    <subcellularLocation>
        <location evidence="3 18">Cytoplasm</location>
    </subcellularLocation>
</comment>
<dbReference type="InterPro" id="IPR020621">
    <property type="entry name" value="ATP-PRT_HisG_long"/>
</dbReference>
<keyword evidence="9 18" id="KW-0028">Amino-acid biosynthesis</keyword>
<dbReference type="AlphaFoldDB" id="A0A7J3ZLQ3"/>
<feature type="domain" description="ATP phosphoribosyltransferase catalytic" evidence="19">
    <location>
        <begin position="53"/>
        <end position="208"/>
    </location>
</feature>
<dbReference type="EMBL" id="DRZC01000079">
    <property type="protein sequence ID" value="HHQ80954.1"/>
    <property type="molecule type" value="Genomic_DNA"/>
</dbReference>
<dbReference type="PROSITE" id="PS01316">
    <property type="entry name" value="ATP_P_PHORIBOSYLTR"/>
    <property type="match status" value="1"/>
</dbReference>
<dbReference type="InterPro" id="IPR018198">
    <property type="entry name" value="ATP_PRibTrfase_CS"/>
</dbReference>
<gene>
    <name evidence="18" type="primary">hisG</name>
    <name evidence="21" type="ORF">ENM78_05855</name>
</gene>
<feature type="domain" description="Histidine biosynthesis HisG C-terminal" evidence="20">
    <location>
        <begin position="213"/>
        <end position="285"/>
    </location>
</feature>
<dbReference type="Pfam" id="PF01634">
    <property type="entry name" value="HisG"/>
    <property type="match status" value="1"/>
</dbReference>
<evidence type="ECO:0000256" key="15">
    <source>
        <dbReference type="ARBA" id="ARBA00022842"/>
    </source>
</evidence>
<comment type="catalytic activity">
    <reaction evidence="1 18">
        <text>1-(5-phospho-beta-D-ribosyl)-ATP + diphosphate = 5-phospho-alpha-D-ribose 1-diphosphate + ATP</text>
        <dbReference type="Rhea" id="RHEA:18473"/>
        <dbReference type="ChEBI" id="CHEBI:30616"/>
        <dbReference type="ChEBI" id="CHEBI:33019"/>
        <dbReference type="ChEBI" id="CHEBI:58017"/>
        <dbReference type="ChEBI" id="CHEBI:73183"/>
        <dbReference type="EC" id="2.4.2.17"/>
    </reaction>
</comment>
<evidence type="ECO:0000256" key="11">
    <source>
        <dbReference type="ARBA" id="ARBA00022679"/>
    </source>
</evidence>
<evidence type="ECO:0000256" key="17">
    <source>
        <dbReference type="ARBA" id="ARBA00024861"/>
    </source>
</evidence>
<comment type="caution">
    <text evidence="21">The sequence shown here is derived from an EMBL/GenBank/DDBJ whole genome shotgun (WGS) entry which is preliminary data.</text>
</comment>
<dbReference type="SUPFAM" id="SSF53850">
    <property type="entry name" value="Periplasmic binding protein-like II"/>
    <property type="match status" value="1"/>
</dbReference>
<evidence type="ECO:0000256" key="2">
    <source>
        <dbReference type="ARBA" id="ARBA00001946"/>
    </source>
</evidence>
<comment type="similarity">
    <text evidence="5 18">Belongs to the ATP phosphoribosyltransferase family. Long subfamily.</text>
</comment>
<dbReference type="NCBIfam" id="TIGR00070">
    <property type="entry name" value="hisG"/>
    <property type="match status" value="1"/>
</dbReference>
<keyword evidence="16 18" id="KW-0368">Histidine biosynthesis</keyword>
<comment type="cofactor">
    <cofactor evidence="2 18">
        <name>Mg(2+)</name>
        <dbReference type="ChEBI" id="CHEBI:18420"/>
    </cofactor>
</comment>
<keyword evidence="13 18" id="KW-0547">Nucleotide-binding</keyword>
<proteinExistence type="inferred from homology"/>